<keyword evidence="1" id="KW-0472">Membrane</keyword>
<reference evidence="2 3" key="1">
    <citation type="submission" date="2019-03" db="EMBL/GenBank/DDBJ databases">
        <authorList>
            <consortium name="Pathogen Informatics"/>
        </authorList>
    </citation>
    <scope>NUCLEOTIDE SEQUENCE [LARGE SCALE GENOMIC DNA]</scope>
    <source>
        <strain evidence="2 3">NCTC12282</strain>
    </source>
</reference>
<dbReference type="EMBL" id="CAADJA010000002">
    <property type="protein sequence ID" value="VFS47786.1"/>
    <property type="molecule type" value="Genomic_DNA"/>
</dbReference>
<proteinExistence type="predicted"/>
<keyword evidence="1" id="KW-1133">Transmembrane helix</keyword>
<protein>
    <submittedName>
        <fullName evidence="2">Uncharacterized protein</fullName>
    </submittedName>
</protein>
<gene>
    <name evidence="2" type="ORF">NCTC12282_02726</name>
</gene>
<keyword evidence="1" id="KW-0812">Transmembrane</keyword>
<sequence length="90" mass="10538">MSYTEAIEQLDRGDYDSAPQAGRDLIWQVREGVKKRYFKPTDSHTLILYRWAVADMFYTEQETRTAHMNVTTVMWGLFILVSMAVWLSTV</sequence>
<evidence type="ECO:0000313" key="2">
    <source>
        <dbReference type="EMBL" id="VFS47786.1"/>
    </source>
</evidence>
<evidence type="ECO:0000313" key="3">
    <source>
        <dbReference type="Proteomes" id="UP000373449"/>
    </source>
</evidence>
<dbReference type="AlphaFoldDB" id="A0A484ZJ19"/>
<organism evidence="2 3">
    <name type="scientific">Budvicia aquatica</name>
    <dbReference type="NCBI Taxonomy" id="82979"/>
    <lineage>
        <taxon>Bacteria</taxon>
        <taxon>Pseudomonadati</taxon>
        <taxon>Pseudomonadota</taxon>
        <taxon>Gammaproteobacteria</taxon>
        <taxon>Enterobacterales</taxon>
        <taxon>Budviciaceae</taxon>
        <taxon>Budvicia</taxon>
    </lineage>
</organism>
<feature type="transmembrane region" description="Helical" evidence="1">
    <location>
        <begin position="66"/>
        <end position="87"/>
    </location>
</feature>
<accession>A0A484ZJ19</accession>
<name>A0A484ZJ19_9GAMM</name>
<dbReference type="Proteomes" id="UP000373449">
    <property type="component" value="Unassembled WGS sequence"/>
</dbReference>
<evidence type="ECO:0000256" key="1">
    <source>
        <dbReference type="SAM" id="Phobius"/>
    </source>
</evidence>